<dbReference type="STRING" id="135208.A0A4Z0A6T2"/>
<evidence type="ECO:0000313" key="2">
    <source>
        <dbReference type="Proteomes" id="UP000298061"/>
    </source>
</evidence>
<protein>
    <submittedName>
        <fullName evidence="1">Uncharacterized protein</fullName>
    </submittedName>
</protein>
<reference evidence="1 2" key="1">
    <citation type="submission" date="2019-02" db="EMBL/GenBank/DDBJ databases">
        <title>Genome sequencing of the rare red list fungi Hericium alpestre (H. flagellum).</title>
        <authorList>
            <person name="Buettner E."/>
            <person name="Kellner H."/>
        </authorList>
    </citation>
    <scope>NUCLEOTIDE SEQUENCE [LARGE SCALE GENOMIC DNA]</scope>
    <source>
        <strain evidence="1 2">DSM 108284</strain>
    </source>
</reference>
<proteinExistence type="predicted"/>
<gene>
    <name evidence="1" type="ORF">EWM64_g1964</name>
</gene>
<organism evidence="1 2">
    <name type="scientific">Hericium alpestre</name>
    <dbReference type="NCBI Taxonomy" id="135208"/>
    <lineage>
        <taxon>Eukaryota</taxon>
        <taxon>Fungi</taxon>
        <taxon>Dikarya</taxon>
        <taxon>Basidiomycota</taxon>
        <taxon>Agaricomycotina</taxon>
        <taxon>Agaricomycetes</taxon>
        <taxon>Russulales</taxon>
        <taxon>Hericiaceae</taxon>
        <taxon>Hericium</taxon>
    </lineage>
</organism>
<dbReference type="EMBL" id="SFCI01000147">
    <property type="protein sequence ID" value="TFY82047.1"/>
    <property type="molecule type" value="Genomic_DNA"/>
</dbReference>
<name>A0A4Z0A6T2_9AGAM</name>
<keyword evidence="2" id="KW-1185">Reference proteome</keyword>
<sequence length="231" mass="26174">MAILPALDLVGPLASDDISVNWSSPVRTKEDRQRKGRENAAKKNMEINARKLELSAEEHGHRREGLNRALEVLQMYGLKLADLISYVFDAGNLDPEWRWQNFFFQSGILCKVLNFWSLNECPDTVHDVLHRWTSEYTTKAIGKEAEVATHKDFLRIGNRPIDASFALGLKLRDLGKLMREHCPLLIQCLDQVTTSTQQKAHASSRLLSEKEFVGPKFDQVGIYANVPILCG</sequence>
<accession>A0A4Z0A6T2</accession>
<dbReference type="Proteomes" id="UP000298061">
    <property type="component" value="Unassembled WGS sequence"/>
</dbReference>
<dbReference type="AlphaFoldDB" id="A0A4Z0A6T2"/>
<evidence type="ECO:0000313" key="1">
    <source>
        <dbReference type="EMBL" id="TFY82047.1"/>
    </source>
</evidence>
<comment type="caution">
    <text evidence="1">The sequence shown here is derived from an EMBL/GenBank/DDBJ whole genome shotgun (WGS) entry which is preliminary data.</text>
</comment>